<sequence length="212" mass="21886">MLRNAIFSALVAVPCLLAGPGFSQGTAPAPHVPLQKTIGEARPEVVPALIVMNAAGATLGDGQLTLKGVATNSIVFADRPVRAAGHALTSTLLDEWNPSYPDSFHADPPNATVSAFGSAETDIYDAVVTLRNPRMRGADLVFDVDVLEGSLDGSTGPAAVFIDIIGRPLTPLSFAGVARRTAYRGAWYAGAADATAAAATRPVCGYPPYPPC</sequence>
<feature type="signal peptide" evidence="1">
    <location>
        <begin position="1"/>
        <end position="23"/>
    </location>
</feature>
<feature type="chain" id="PRO_5016132560" evidence="1">
    <location>
        <begin position="24"/>
        <end position="212"/>
    </location>
</feature>
<dbReference type="EMBL" id="QFPW01000002">
    <property type="protein sequence ID" value="PZQ51688.1"/>
    <property type="molecule type" value="Genomic_DNA"/>
</dbReference>
<dbReference type="Proteomes" id="UP000249185">
    <property type="component" value="Unassembled WGS sequence"/>
</dbReference>
<proteinExistence type="predicted"/>
<comment type="caution">
    <text evidence="2">The sequence shown here is derived from an EMBL/GenBank/DDBJ whole genome shotgun (WGS) entry which is preliminary data.</text>
</comment>
<name>A0A2W5NGU6_RHOSU</name>
<gene>
    <name evidence="2" type="ORF">DI556_05920</name>
</gene>
<reference evidence="2 3" key="1">
    <citation type="submission" date="2017-08" db="EMBL/GenBank/DDBJ databases">
        <title>Infants hospitalized years apart are colonized by the same room-sourced microbial strains.</title>
        <authorList>
            <person name="Brooks B."/>
            <person name="Olm M.R."/>
            <person name="Firek B.A."/>
            <person name="Baker R."/>
            <person name="Thomas B.C."/>
            <person name="Morowitz M.J."/>
            <person name="Banfield J.F."/>
        </authorList>
    </citation>
    <scope>NUCLEOTIDE SEQUENCE [LARGE SCALE GENOMIC DNA]</scope>
    <source>
        <strain evidence="2">S2_005_002_R2_34</strain>
    </source>
</reference>
<keyword evidence="1" id="KW-0732">Signal</keyword>
<evidence type="ECO:0000313" key="3">
    <source>
        <dbReference type="Proteomes" id="UP000249185"/>
    </source>
</evidence>
<dbReference type="AlphaFoldDB" id="A0A2W5NGU6"/>
<protein>
    <submittedName>
        <fullName evidence="2">Uncharacterized protein</fullName>
    </submittedName>
</protein>
<organism evidence="2 3">
    <name type="scientific">Rhodovulum sulfidophilum</name>
    <name type="common">Rhodobacter sulfidophilus</name>
    <dbReference type="NCBI Taxonomy" id="35806"/>
    <lineage>
        <taxon>Bacteria</taxon>
        <taxon>Pseudomonadati</taxon>
        <taxon>Pseudomonadota</taxon>
        <taxon>Alphaproteobacteria</taxon>
        <taxon>Rhodobacterales</taxon>
        <taxon>Paracoccaceae</taxon>
        <taxon>Rhodovulum</taxon>
    </lineage>
</organism>
<evidence type="ECO:0000256" key="1">
    <source>
        <dbReference type="SAM" id="SignalP"/>
    </source>
</evidence>
<evidence type="ECO:0000313" key="2">
    <source>
        <dbReference type="EMBL" id="PZQ51688.1"/>
    </source>
</evidence>
<accession>A0A2W5NGU6</accession>